<comment type="caution">
    <text evidence="1">The sequence shown here is derived from an EMBL/GenBank/DDBJ whole genome shotgun (WGS) entry which is preliminary data.</text>
</comment>
<sequence>MMKRKTNQKYPGRSLTGWLAGGALLFLLTACGGDTSLPYEDGAPDVPASGELVPVVMEAMVENGSVTRATTTTLNSGSIGVFRTAPVSTWCPAQYNVPYTNSGSGWQATDTDNKVLVGGEDASLHAYYPYNSVTFDTTVKTQTTLTVKDYTVNNDLCYAAAPTAVINNKNPKASFVLKHAYARFKLSITRNDNYPNDCKITKLVMQPVSAGSNFYTTRTMDISKSSGDVTQLGGNIAANWTPDLSALVMYTTGIAKSVENTEIDKLFPPQEFSAGVGLKLTLTIDALEYKVTIPDDILSALKAGYESIVKLEVQSKAIEVLGVNIRQWTDDSIGKGDSFLD</sequence>
<accession>A0A413VIG5</accession>
<dbReference type="Pfam" id="PF13149">
    <property type="entry name" value="Mfa_like_1"/>
    <property type="match status" value="1"/>
</dbReference>
<dbReference type="Gene3D" id="2.60.40.2630">
    <property type="match status" value="1"/>
</dbReference>
<proteinExistence type="predicted"/>
<evidence type="ECO:0000313" key="1">
    <source>
        <dbReference type="EMBL" id="RHB33364.1"/>
    </source>
</evidence>
<evidence type="ECO:0000313" key="2">
    <source>
        <dbReference type="Proteomes" id="UP000284379"/>
    </source>
</evidence>
<dbReference type="CDD" id="cd13120">
    <property type="entry name" value="BF2867_like_N"/>
    <property type="match status" value="1"/>
</dbReference>
<dbReference type="RefSeq" id="WP_122201979.1">
    <property type="nucleotide sequence ID" value="NZ_CABJFV010000016.1"/>
</dbReference>
<name>A0A413VIG5_9BACE</name>
<protein>
    <submittedName>
        <fullName evidence="1">Fimbrillin family protein</fullName>
    </submittedName>
</protein>
<reference evidence="1 2" key="1">
    <citation type="submission" date="2018-08" db="EMBL/GenBank/DDBJ databases">
        <title>A genome reference for cultivated species of the human gut microbiota.</title>
        <authorList>
            <person name="Zou Y."/>
            <person name="Xue W."/>
            <person name="Luo G."/>
        </authorList>
    </citation>
    <scope>NUCLEOTIDE SEQUENCE [LARGE SCALE GENOMIC DNA]</scope>
    <source>
        <strain evidence="1 2">AM40-30BH</strain>
    </source>
</reference>
<dbReference type="InterPro" id="IPR025049">
    <property type="entry name" value="Mfa-like_1"/>
</dbReference>
<dbReference type="InterPro" id="IPR042278">
    <property type="entry name" value="Mfa-like_1_N"/>
</dbReference>
<gene>
    <name evidence="1" type="ORF">DW888_16035</name>
</gene>
<dbReference type="PROSITE" id="PS51257">
    <property type="entry name" value="PROKAR_LIPOPROTEIN"/>
    <property type="match status" value="1"/>
</dbReference>
<dbReference type="Gene3D" id="2.60.40.2620">
    <property type="entry name" value="Fimbrillin-like"/>
    <property type="match status" value="1"/>
</dbReference>
<dbReference type="CDD" id="cd13121">
    <property type="entry name" value="BF2867_like_C"/>
    <property type="match status" value="1"/>
</dbReference>
<dbReference type="Proteomes" id="UP000284379">
    <property type="component" value="Unassembled WGS sequence"/>
</dbReference>
<dbReference type="EMBL" id="QSGO01000016">
    <property type="protein sequence ID" value="RHB33364.1"/>
    <property type="molecule type" value="Genomic_DNA"/>
</dbReference>
<dbReference type="AlphaFoldDB" id="A0A413VIG5"/>
<organism evidence="1 2">
    <name type="scientific">Bacteroides nordii</name>
    <dbReference type="NCBI Taxonomy" id="291645"/>
    <lineage>
        <taxon>Bacteria</taxon>
        <taxon>Pseudomonadati</taxon>
        <taxon>Bacteroidota</taxon>
        <taxon>Bacteroidia</taxon>
        <taxon>Bacteroidales</taxon>
        <taxon>Bacteroidaceae</taxon>
        <taxon>Bacteroides</taxon>
    </lineage>
</organism>